<feature type="coiled-coil region" evidence="5">
    <location>
        <begin position="171"/>
        <end position="223"/>
    </location>
</feature>
<dbReference type="STRING" id="155417.A0A4Q4SV17"/>
<dbReference type="SUPFAM" id="SSF50911">
    <property type="entry name" value="Mannose 6-phosphate receptor domain"/>
    <property type="match status" value="1"/>
</dbReference>
<evidence type="ECO:0000313" key="7">
    <source>
        <dbReference type="EMBL" id="RYO74949.1"/>
    </source>
</evidence>
<accession>A0A4Q4SV17</accession>
<keyword evidence="2" id="KW-0732">Signal</keyword>
<protein>
    <recommendedName>
        <fullName evidence="1">Glucosidase 2 subunit beta</fullName>
    </recommendedName>
</protein>
<dbReference type="InterPro" id="IPR009011">
    <property type="entry name" value="Man6P_isomerase_rcpt-bd_dom_sf"/>
</dbReference>
<dbReference type="InterPro" id="IPR039794">
    <property type="entry name" value="Gtb1-like"/>
</dbReference>
<evidence type="ECO:0000259" key="6">
    <source>
        <dbReference type="PROSITE" id="PS51914"/>
    </source>
</evidence>
<name>A0A4Q4SV17_9PEZI</name>
<evidence type="ECO:0000256" key="5">
    <source>
        <dbReference type="SAM" id="Coils"/>
    </source>
</evidence>
<dbReference type="PANTHER" id="PTHR12630:SF1">
    <property type="entry name" value="GLUCOSIDASE 2 SUBUNIT BETA"/>
    <property type="match status" value="1"/>
</dbReference>
<dbReference type="PROSITE" id="PS51914">
    <property type="entry name" value="MRH"/>
    <property type="match status" value="1"/>
</dbReference>
<evidence type="ECO:0000256" key="1">
    <source>
        <dbReference type="ARBA" id="ARBA00022387"/>
    </source>
</evidence>
<dbReference type="OrthoDB" id="28322at2759"/>
<dbReference type="GO" id="GO:0017177">
    <property type="term" value="C:glucosidase II complex"/>
    <property type="evidence" value="ECO:0007669"/>
    <property type="project" value="TreeGrafter"/>
</dbReference>
<gene>
    <name evidence="7" type="ORF">DL764_010631</name>
</gene>
<dbReference type="Proteomes" id="UP000293360">
    <property type="component" value="Unassembled WGS sequence"/>
</dbReference>
<organism evidence="7 8">
    <name type="scientific">Monosporascus ibericus</name>
    <dbReference type="NCBI Taxonomy" id="155417"/>
    <lineage>
        <taxon>Eukaryota</taxon>
        <taxon>Fungi</taxon>
        <taxon>Dikarya</taxon>
        <taxon>Ascomycota</taxon>
        <taxon>Pezizomycotina</taxon>
        <taxon>Sordariomycetes</taxon>
        <taxon>Xylariomycetidae</taxon>
        <taxon>Xylariales</taxon>
        <taxon>Xylariales incertae sedis</taxon>
        <taxon>Monosporascus</taxon>
    </lineage>
</organism>
<sequence length="564" mass="63087">MKMRQTQPMMLMGIMTHTGIVTAGSLPRGVGPEFAKFYEIQDKFTCIGHPSITIPSSRVNDNSCDCPDGSDEPGTAACAYLDPLSPPQPLPASLSGTTNTSNALPGFWCENKGHIGAYLPFLYVNDGVCDYDLCCEGTEEYGNKGGVTCQNKCDEIGKEWRRVEKERKEKAERANKRRKTMAKEAMQLRRSVSAKIGSLENEIKELEAKRDELKVKLDDAERQERGRVVSGEGSGKLGVLSGLAKARVNELRDTLSKVLAEHHELRDKVTELEGILSAFKEEYNPNFNDEGVKKAVRAWEDYAAKKTQEAKEALNEADVLEVMKEDSETSGINWKEFEEEEATDTDILYSLEAYLPVPIRDFIHSRVNLLRIWLIENGMLADKSTGKGESRLVKAAREAHEAAANELSSKQRELGDQQRDLEKDYGADDIFRALKGRCVATDSGEYTYELCWLDKTTQKSKKGGGATSMGKFERFDVDEADEEDRHDGRGLGRGRRVVLRYENGQHCWNGPNRRTDVWLACAETEELWRVSELEKCVYKMEVGTPAVCEDVAEPGHAADAKDEL</sequence>
<keyword evidence="3" id="KW-0256">Endoplasmic reticulum</keyword>
<evidence type="ECO:0000256" key="3">
    <source>
        <dbReference type="ARBA" id="ARBA00022824"/>
    </source>
</evidence>
<reference evidence="7 8" key="1">
    <citation type="submission" date="2018-06" db="EMBL/GenBank/DDBJ databases">
        <title>Complete Genomes of Monosporascus.</title>
        <authorList>
            <person name="Robinson A.J."/>
            <person name="Natvig D.O."/>
        </authorList>
    </citation>
    <scope>NUCLEOTIDE SEQUENCE [LARGE SCALE GENOMIC DNA]</scope>
    <source>
        <strain evidence="7 8">CBS 110550</strain>
    </source>
</reference>
<dbReference type="Gene3D" id="2.70.130.10">
    <property type="entry name" value="Mannose-6-phosphate receptor binding domain"/>
    <property type="match status" value="1"/>
</dbReference>
<feature type="domain" description="MRH" evidence="6">
    <location>
        <begin position="436"/>
        <end position="550"/>
    </location>
</feature>
<comment type="caution">
    <text evidence="7">The sequence shown here is derived from an EMBL/GenBank/DDBJ whole genome shotgun (WGS) entry which is preliminary data.</text>
</comment>
<dbReference type="InterPro" id="IPR036607">
    <property type="entry name" value="PRKCSH"/>
</dbReference>
<feature type="coiled-coil region" evidence="5">
    <location>
        <begin position="393"/>
        <end position="424"/>
    </location>
</feature>
<keyword evidence="8" id="KW-1185">Reference proteome</keyword>
<proteinExistence type="predicted"/>
<feature type="coiled-coil region" evidence="5">
    <location>
        <begin position="248"/>
        <end position="323"/>
    </location>
</feature>
<dbReference type="InterPro" id="IPR028146">
    <property type="entry name" value="PRKCSH_N"/>
</dbReference>
<evidence type="ECO:0000313" key="8">
    <source>
        <dbReference type="Proteomes" id="UP000293360"/>
    </source>
</evidence>
<dbReference type="InterPro" id="IPR044865">
    <property type="entry name" value="MRH_dom"/>
</dbReference>
<keyword evidence="5" id="KW-0175">Coiled coil</keyword>
<dbReference type="Pfam" id="PF13015">
    <property type="entry name" value="PRKCSH_1"/>
    <property type="match status" value="1"/>
</dbReference>
<keyword evidence="4" id="KW-1015">Disulfide bond</keyword>
<evidence type="ECO:0000256" key="4">
    <source>
        <dbReference type="ARBA" id="ARBA00023157"/>
    </source>
</evidence>
<evidence type="ECO:0000256" key="2">
    <source>
        <dbReference type="ARBA" id="ARBA00022729"/>
    </source>
</evidence>
<dbReference type="GO" id="GO:0006491">
    <property type="term" value="P:N-glycan processing"/>
    <property type="evidence" value="ECO:0007669"/>
    <property type="project" value="TreeGrafter"/>
</dbReference>
<dbReference type="EMBL" id="QJNU01001574">
    <property type="protein sequence ID" value="RYO74949.1"/>
    <property type="molecule type" value="Genomic_DNA"/>
</dbReference>
<dbReference type="Pfam" id="PF12999">
    <property type="entry name" value="PRKCSH-like"/>
    <property type="match status" value="2"/>
</dbReference>
<dbReference type="PANTHER" id="PTHR12630">
    <property type="entry name" value="N-LINKED OLIGOSACCHARIDE PROCESSING"/>
    <property type="match status" value="1"/>
</dbReference>
<dbReference type="AlphaFoldDB" id="A0A4Q4SV17"/>